<evidence type="ECO:0000313" key="2">
    <source>
        <dbReference type="Proteomes" id="UP000261739"/>
    </source>
</evidence>
<proteinExistence type="predicted"/>
<name>A0A3D4SWT5_9CORY</name>
<protein>
    <submittedName>
        <fullName evidence="1">DUF2550 domain-containing protein</fullName>
    </submittedName>
</protein>
<dbReference type="AlphaFoldDB" id="A0A3D4SWT5"/>
<gene>
    <name evidence="1" type="ORF">DIW82_02725</name>
</gene>
<dbReference type="Proteomes" id="UP000261739">
    <property type="component" value="Unassembled WGS sequence"/>
</dbReference>
<comment type="caution">
    <text evidence="1">The sequence shown here is derived from an EMBL/GenBank/DDBJ whole genome shotgun (WGS) entry which is preliminary data.</text>
</comment>
<evidence type="ECO:0000313" key="1">
    <source>
        <dbReference type="EMBL" id="HCT13726.1"/>
    </source>
</evidence>
<dbReference type="EMBL" id="DQID01000076">
    <property type="protein sequence ID" value="HCT13726.1"/>
    <property type="molecule type" value="Genomic_DNA"/>
</dbReference>
<reference evidence="1 2" key="1">
    <citation type="journal article" date="2018" name="Nat. Biotechnol.">
        <title>A standardized bacterial taxonomy based on genome phylogeny substantially revises the tree of life.</title>
        <authorList>
            <person name="Parks D.H."/>
            <person name="Chuvochina M."/>
            <person name="Waite D.W."/>
            <person name="Rinke C."/>
            <person name="Skarshewski A."/>
            <person name="Chaumeil P.A."/>
            <person name="Hugenholtz P."/>
        </authorList>
    </citation>
    <scope>NUCLEOTIDE SEQUENCE [LARGE SCALE GENOMIC DNA]</scope>
    <source>
        <strain evidence="1">UBA11247</strain>
    </source>
</reference>
<dbReference type="STRING" id="863239.GCA_000213935_02310"/>
<sequence length="150" mass="16608">MVVTVVVIALVCAVLIAGGRFLTLRSRGILVVVRPLPSPEGRHWRHGVLVYGGLGARVFQVRSLRPLPDMEIHRQGTEIAGRRGITEWESQFLEPELHVLEVTDGGRRFEVALDEAGDTALVAWLESAPSTRQVRSMNKVDPRHGLDSRS</sequence>
<organism evidence="1 2">
    <name type="scientific">Corynebacterium nuruki</name>
    <dbReference type="NCBI Taxonomy" id="1032851"/>
    <lineage>
        <taxon>Bacteria</taxon>
        <taxon>Bacillati</taxon>
        <taxon>Actinomycetota</taxon>
        <taxon>Actinomycetes</taxon>
        <taxon>Mycobacteriales</taxon>
        <taxon>Corynebacteriaceae</taxon>
        <taxon>Corynebacterium</taxon>
    </lineage>
</organism>
<dbReference type="InterPro" id="IPR019675">
    <property type="entry name" value="DUF2550"/>
</dbReference>
<dbReference type="Pfam" id="PF10739">
    <property type="entry name" value="DUF2550"/>
    <property type="match status" value="1"/>
</dbReference>
<accession>A0A3D4SWT5</accession>